<feature type="region of interest" description="Disordered" evidence="1">
    <location>
        <begin position="202"/>
        <end position="235"/>
    </location>
</feature>
<organism evidence="2 3">
    <name type="scientific">Ceraceosorus bombacis</name>
    <dbReference type="NCBI Taxonomy" id="401625"/>
    <lineage>
        <taxon>Eukaryota</taxon>
        <taxon>Fungi</taxon>
        <taxon>Dikarya</taxon>
        <taxon>Basidiomycota</taxon>
        <taxon>Ustilaginomycotina</taxon>
        <taxon>Exobasidiomycetes</taxon>
        <taxon>Ceraceosorales</taxon>
        <taxon>Ceraceosoraceae</taxon>
        <taxon>Ceraceosorus</taxon>
    </lineage>
</organism>
<keyword evidence="3" id="KW-1185">Reference proteome</keyword>
<feature type="region of interest" description="Disordered" evidence="1">
    <location>
        <begin position="132"/>
        <end position="165"/>
    </location>
</feature>
<sequence>MSQSLDLQEQARSPRSFRRIVYQRSNTESNAMLQAAIVGAFAGNLAYAVSFVSSCVLGPPVGLKPCDLGLLQAVVDMWAYRPLAEVQAKLDGYAHKVYPGAEVFLREVPVSEGDALFDSRFCHTPRQGVATPRARISELSTSDLTDERAENEGSSGEASSRNGEAYSHFANTVPSVISDELPGETIDTATGAAEMVGRVQELPNRESQQAEASTIQELDEPEIGPMPSQSKGKGRLVIPDAPLDTAEVEDAAVEAASTSAAPIQEAQLLRSAHRQNPHPAICISVHLPQDAQPESSYNSGTRSFNEPSCSALELSREQRWHENDGQDARRRRLIWLSETRDQERLRAAVVRYLPSAVAISFDNEANDHVRAYFAERFSRLLERYLQYQQSLGADLQTLEPRIDQIFIEFVETAVILTWRQLPHISASVRCYRFGRFLGHVWYMSGFALAASKSFGADLALLDTELLGLAALVFWMVDWSRRDRASMQTPSPEGLRTAASFDDLMSKVEFRRMFGSIFDERIIIAMWDNIEAELPRIEINNNTEIIALLCAVGSPAGLQHFVRQGECIAAGAIDECNDLRRVLTSSLPRLWQDAAAPGVEAQD</sequence>
<evidence type="ECO:0000313" key="3">
    <source>
        <dbReference type="Proteomes" id="UP000054845"/>
    </source>
</evidence>
<feature type="compositionally biased region" description="Polar residues" evidence="1">
    <location>
        <begin position="205"/>
        <end position="216"/>
    </location>
</feature>
<reference evidence="2 3" key="1">
    <citation type="submission" date="2014-09" db="EMBL/GenBank/DDBJ databases">
        <authorList>
            <person name="Magalhaes I.L.F."/>
            <person name="Oliveira U."/>
            <person name="Santos F.R."/>
            <person name="Vidigal T.H.D.A."/>
            <person name="Brescovit A.D."/>
            <person name="Santos A.J."/>
        </authorList>
    </citation>
    <scope>NUCLEOTIDE SEQUENCE [LARGE SCALE GENOMIC DNA]</scope>
</reference>
<feature type="compositionally biased region" description="Low complexity" evidence="1">
    <location>
        <begin position="152"/>
        <end position="165"/>
    </location>
</feature>
<dbReference type="Proteomes" id="UP000054845">
    <property type="component" value="Unassembled WGS sequence"/>
</dbReference>
<dbReference type="EMBL" id="CCYA01000204">
    <property type="protein sequence ID" value="CEH13148.1"/>
    <property type="molecule type" value="Genomic_DNA"/>
</dbReference>
<evidence type="ECO:0000313" key="2">
    <source>
        <dbReference type="EMBL" id="CEH13148.1"/>
    </source>
</evidence>
<proteinExistence type="predicted"/>
<evidence type="ECO:0000256" key="1">
    <source>
        <dbReference type="SAM" id="MobiDB-lite"/>
    </source>
</evidence>
<name>A0A0P1BBJ6_9BASI</name>
<dbReference type="AlphaFoldDB" id="A0A0P1BBJ6"/>
<accession>A0A0P1BBJ6</accession>
<protein>
    <submittedName>
        <fullName evidence="2">Uncharacterized protein</fullName>
    </submittedName>
</protein>